<evidence type="ECO:0000256" key="1">
    <source>
        <dbReference type="ARBA" id="ARBA00007447"/>
    </source>
</evidence>
<dbReference type="PANTHER" id="PTHR47967:SF14">
    <property type="entry name" value="EUKARYOTIC ASPARTYL PROTEASE FAMILY PROTEIN"/>
    <property type="match status" value="1"/>
</dbReference>
<keyword evidence="2" id="KW-0645">Protease</keyword>
<comment type="similarity">
    <text evidence="1">Belongs to the peptidase A1 family.</text>
</comment>
<feature type="signal peptide" evidence="6">
    <location>
        <begin position="1"/>
        <end position="23"/>
    </location>
</feature>
<dbReference type="GO" id="GO:0005576">
    <property type="term" value="C:extracellular region"/>
    <property type="evidence" value="ECO:0007669"/>
    <property type="project" value="TreeGrafter"/>
</dbReference>
<evidence type="ECO:0000313" key="8">
    <source>
        <dbReference type="EMBL" id="GFQ05487.1"/>
    </source>
</evidence>
<feature type="chain" id="PRO_5032344525" evidence="6">
    <location>
        <begin position="24"/>
        <end position="406"/>
    </location>
</feature>
<comment type="caution">
    <text evidence="8">The sequence shown here is derived from an EMBL/GenBank/DDBJ whole genome shotgun (WGS) entry which is preliminary data.</text>
</comment>
<evidence type="ECO:0000256" key="4">
    <source>
        <dbReference type="ARBA" id="ARBA00022801"/>
    </source>
</evidence>
<evidence type="ECO:0000256" key="3">
    <source>
        <dbReference type="ARBA" id="ARBA00022750"/>
    </source>
</evidence>
<evidence type="ECO:0000256" key="2">
    <source>
        <dbReference type="ARBA" id="ARBA00022670"/>
    </source>
</evidence>
<dbReference type="InterPro" id="IPR032799">
    <property type="entry name" value="TAXi_C"/>
</dbReference>
<dbReference type="CDD" id="cd05476">
    <property type="entry name" value="pepsin_A_like_plant"/>
    <property type="match status" value="1"/>
</dbReference>
<dbReference type="AlphaFoldDB" id="A0A830D1F1"/>
<evidence type="ECO:0000256" key="5">
    <source>
        <dbReference type="ARBA" id="ARBA00023180"/>
    </source>
</evidence>
<gene>
    <name evidence="8" type="ORF">PHJA_002692800</name>
</gene>
<evidence type="ECO:0000256" key="6">
    <source>
        <dbReference type="SAM" id="SignalP"/>
    </source>
</evidence>
<feature type="domain" description="Peptidase A1" evidence="7">
    <location>
        <begin position="69"/>
        <end position="397"/>
    </location>
</feature>
<keyword evidence="4" id="KW-0378">Hydrolase</keyword>
<keyword evidence="9" id="KW-1185">Reference proteome</keyword>
<dbReference type="PROSITE" id="PS51257">
    <property type="entry name" value="PROKAR_LIPOPROTEIN"/>
    <property type="match status" value="1"/>
</dbReference>
<organism evidence="8 9">
    <name type="scientific">Phtheirospermum japonicum</name>
    <dbReference type="NCBI Taxonomy" id="374723"/>
    <lineage>
        <taxon>Eukaryota</taxon>
        <taxon>Viridiplantae</taxon>
        <taxon>Streptophyta</taxon>
        <taxon>Embryophyta</taxon>
        <taxon>Tracheophyta</taxon>
        <taxon>Spermatophyta</taxon>
        <taxon>Magnoliopsida</taxon>
        <taxon>eudicotyledons</taxon>
        <taxon>Gunneridae</taxon>
        <taxon>Pentapetalae</taxon>
        <taxon>asterids</taxon>
        <taxon>lamiids</taxon>
        <taxon>Lamiales</taxon>
        <taxon>Orobanchaceae</taxon>
        <taxon>Orobanchaceae incertae sedis</taxon>
        <taxon>Phtheirospermum</taxon>
    </lineage>
</organism>
<name>A0A830D1F1_9LAMI</name>
<dbReference type="InterPro" id="IPR033121">
    <property type="entry name" value="PEPTIDASE_A1"/>
</dbReference>
<dbReference type="GO" id="GO:0004190">
    <property type="term" value="F:aspartic-type endopeptidase activity"/>
    <property type="evidence" value="ECO:0007669"/>
    <property type="project" value="UniProtKB-KW"/>
</dbReference>
<dbReference type="InterPro" id="IPR032861">
    <property type="entry name" value="TAXi_N"/>
</dbReference>
<evidence type="ECO:0000259" key="7">
    <source>
        <dbReference type="PROSITE" id="PS51767"/>
    </source>
</evidence>
<keyword evidence="3" id="KW-0064">Aspartyl protease</keyword>
<dbReference type="Pfam" id="PF14543">
    <property type="entry name" value="TAXi_N"/>
    <property type="match status" value="1"/>
</dbReference>
<dbReference type="PANTHER" id="PTHR47967">
    <property type="entry name" value="OS07G0603500 PROTEIN-RELATED"/>
    <property type="match status" value="1"/>
</dbReference>
<evidence type="ECO:0000313" key="9">
    <source>
        <dbReference type="Proteomes" id="UP000653305"/>
    </source>
</evidence>
<reference evidence="8" key="1">
    <citation type="submission" date="2020-07" db="EMBL/GenBank/DDBJ databases">
        <title>Ethylene signaling mediates host invasion by parasitic plants.</title>
        <authorList>
            <person name="Yoshida S."/>
        </authorList>
    </citation>
    <scope>NUCLEOTIDE SEQUENCE</scope>
    <source>
        <strain evidence="8">Okayama</strain>
    </source>
</reference>
<dbReference type="Proteomes" id="UP000653305">
    <property type="component" value="Unassembled WGS sequence"/>
</dbReference>
<dbReference type="Pfam" id="PF14541">
    <property type="entry name" value="TAXi_C"/>
    <property type="match status" value="1"/>
</dbReference>
<dbReference type="EMBL" id="BMAC01001074">
    <property type="protein sequence ID" value="GFQ05487.1"/>
    <property type="molecule type" value="Genomic_DNA"/>
</dbReference>
<sequence length="406" mass="44977">MANNYRPVAFLFFTIHILTACSSFTNTTGTAKLALKLIHQHGLSDSAIDDSQNDDIRAPVIPAEDGSIFLVNISIGEPPVPQLMAMDTGSHLIWVHCNTCNGCNNIFDPEKSSTYTELSNSRSQCQNYIDASHCGQEYKCKYSVSYLDGSISKGNLALEKFTFVTSTGGEWDIPDLVFGYGLESSGNLNRMSGIVGLQIFNKNSLVSRVGNKFSYCIGNISDPHYAYNRLTLGEGAVLEGYSAPLGIWEGHYVVSLKGIRVGEKQINISQEELDFKVVIDSGSTLIHLHRSVVEQMRQEVRHLLDSHLRRVIVNGKDDLCYQGDLRRDLGGFPMVTLRLAEGAEIYLNVESVFRRVTDNVFCMAVDVSVAGVNIIGVYAQQYYNIGFDLNAMRVSFMSIECELLDD</sequence>
<keyword evidence="6" id="KW-0732">Signal</keyword>
<dbReference type="Gene3D" id="2.40.70.10">
    <property type="entry name" value="Acid Proteases"/>
    <property type="match status" value="2"/>
</dbReference>
<keyword evidence="5" id="KW-0325">Glycoprotein</keyword>
<dbReference type="OrthoDB" id="2747330at2759"/>
<dbReference type="PROSITE" id="PS51767">
    <property type="entry name" value="PEPTIDASE_A1"/>
    <property type="match status" value="1"/>
</dbReference>
<dbReference type="GO" id="GO:0006508">
    <property type="term" value="P:proteolysis"/>
    <property type="evidence" value="ECO:0007669"/>
    <property type="project" value="UniProtKB-KW"/>
</dbReference>
<proteinExistence type="inferred from homology"/>
<accession>A0A830D1F1</accession>
<dbReference type="SUPFAM" id="SSF50630">
    <property type="entry name" value="Acid proteases"/>
    <property type="match status" value="1"/>
</dbReference>
<dbReference type="InterPro" id="IPR021109">
    <property type="entry name" value="Peptidase_aspartic_dom_sf"/>
</dbReference>
<protein>
    <submittedName>
        <fullName evidence="8">Aspartic proteinase cdr1</fullName>
    </submittedName>
</protein>
<dbReference type="InterPro" id="IPR034161">
    <property type="entry name" value="Pepsin-like_plant"/>
</dbReference>
<dbReference type="InterPro" id="IPR051708">
    <property type="entry name" value="Plant_Aspart_Prot_A1"/>
</dbReference>